<dbReference type="EMBL" id="LYVJ01000009">
    <property type="protein sequence ID" value="OBU66023.1"/>
    <property type="molecule type" value="Genomic_DNA"/>
</dbReference>
<evidence type="ECO:0000256" key="2">
    <source>
        <dbReference type="SAM" id="SignalP"/>
    </source>
</evidence>
<evidence type="ECO:0000313" key="3">
    <source>
        <dbReference type="EMBL" id="OBU66023.1"/>
    </source>
</evidence>
<keyword evidence="1" id="KW-0472">Membrane</keyword>
<keyword evidence="1" id="KW-1133">Transmembrane helix</keyword>
<keyword evidence="1" id="KW-0812">Transmembrane</keyword>
<keyword evidence="2" id="KW-0732">Signal</keyword>
<accession>A0A1A6XSW6</accession>
<evidence type="ECO:0008006" key="5">
    <source>
        <dbReference type="Google" id="ProtNLM"/>
    </source>
</evidence>
<protein>
    <recommendedName>
        <fullName evidence="5">DUF3325 domain-containing protein</fullName>
    </recommendedName>
</protein>
<name>A0A1A6XSW6_STEMA</name>
<gene>
    <name evidence="3" type="ORF">A9K58_12845</name>
</gene>
<evidence type="ECO:0000256" key="1">
    <source>
        <dbReference type="SAM" id="Phobius"/>
    </source>
</evidence>
<feature type="transmembrane region" description="Helical" evidence="1">
    <location>
        <begin position="43"/>
        <end position="61"/>
    </location>
</feature>
<dbReference type="Proteomes" id="UP000092256">
    <property type="component" value="Unassembled WGS sequence"/>
</dbReference>
<feature type="signal peptide" evidence="2">
    <location>
        <begin position="1"/>
        <end position="19"/>
    </location>
</feature>
<proteinExistence type="predicted"/>
<comment type="caution">
    <text evidence="3">The sequence shown here is derived from an EMBL/GenBank/DDBJ whole genome shotgun (WGS) entry which is preliminary data.</text>
</comment>
<dbReference type="Pfam" id="PF11804">
    <property type="entry name" value="DUF3325"/>
    <property type="match status" value="1"/>
</dbReference>
<organism evidence="3 4">
    <name type="scientific">Stenotrophomonas maltophilia</name>
    <name type="common">Pseudomonas maltophilia</name>
    <name type="synonym">Xanthomonas maltophilia</name>
    <dbReference type="NCBI Taxonomy" id="40324"/>
    <lineage>
        <taxon>Bacteria</taxon>
        <taxon>Pseudomonadati</taxon>
        <taxon>Pseudomonadota</taxon>
        <taxon>Gammaproteobacteria</taxon>
        <taxon>Lysobacterales</taxon>
        <taxon>Lysobacteraceae</taxon>
        <taxon>Stenotrophomonas</taxon>
        <taxon>Stenotrophomonas maltophilia group</taxon>
    </lineage>
</organism>
<dbReference type="RefSeq" id="WP_065199699.1">
    <property type="nucleotide sequence ID" value="NZ_LYVJ01000009.1"/>
</dbReference>
<dbReference type="AlphaFoldDB" id="A0A1A6XSW6"/>
<feature type="transmembrane region" description="Helical" evidence="1">
    <location>
        <begin position="66"/>
        <end position="86"/>
    </location>
</feature>
<evidence type="ECO:0000313" key="4">
    <source>
        <dbReference type="Proteomes" id="UP000092256"/>
    </source>
</evidence>
<reference evidence="3 4" key="1">
    <citation type="submission" date="2016-05" db="EMBL/GenBank/DDBJ databases">
        <title>Draft Genome Sequences of Stenotrophomonas maltophilia Strains Sm32COP, Sm41DVV, Sm46PAILV, SmF3, SmF22, SmSOFb1 and SmCVFa1, Isolated from Different Manures, in France.</title>
        <authorList>
            <person name="Nazaret S."/>
            <person name="Bodilis J."/>
        </authorList>
    </citation>
    <scope>NUCLEOTIDE SEQUENCE [LARGE SCALE GENOMIC DNA]</scope>
    <source>
        <strain evidence="3 4">Sm46PAILV</strain>
    </source>
</reference>
<sequence>MSVLALLLAAAAFACLAMAMERHHRDVAGHAPSPAPRRRLLQVLGVVGLAASLMASIAAWGVAQGFVGWCGVLAAGAGAMVLWLSFRSPAKPAPRPSSRS</sequence>
<feature type="chain" id="PRO_5008353487" description="DUF3325 domain-containing protein" evidence="2">
    <location>
        <begin position="20"/>
        <end position="100"/>
    </location>
</feature>
<dbReference type="InterPro" id="IPR021762">
    <property type="entry name" value="DUF3325"/>
</dbReference>